<reference evidence="2" key="1">
    <citation type="submission" date="2025-08" db="UniProtKB">
        <authorList>
            <consortium name="RefSeq"/>
        </authorList>
    </citation>
    <scope>IDENTIFICATION</scope>
    <source>
        <tissue evidence="2">Thorax and Abdomen</tissue>
    </source>
</reference>
<dbReference type="GeneID" id="107218466"/>
<dbReference type="SUPFAM" id="SSF56672">
    <property type="entry name" value="DNA/RNA polymerases"/>
    <property type="match status" value="1"/>
</dbReference>
<protein>
    <submittedName>
        <fullName evidence="2">Uncharacterized protein K02A2.6-like</fullName>
    </submittedName>
</protein>
<gene>
    <name evidence="2" type="primary">LOC107218466</name>
</gene>
<dbReference type="GO" id="GO:0071897">
    <property type="term" value="P:DNA biosynthetic process"/>
    <property type="evidence" value="ECO:0007669"/>
    <property type="project" value="UniProtKB-ARBA"/>
</dbReference>
<accession>A0A6J0BDR5</accession>
<name>A0A6J0BDR5_NEOLC</name>
<keyword evidence="1" id="KW-1185">Reference proteome</keyword>
<dbReference type="OrthoDB" id="7698426at2759"/>
<proteinExistence type="predicted"/>
<dbReference type="PANTHER" id="PTHR37984">
    <property type="entry name" value="PROTEIN CBG26694"/>
    <property type="match status" value="1"/>
</dbReference>
<dbReference type="CDD" id="cd01647">
    <property type="entry name" value="RT_LTR"/>
    <property type="match status" value="1"/>
</dbReference>
<evidence type="ECO:0000313" key="1">
    <source>
        <dbReference type="Proteomes" id="UP000829291"/>
    </source>
</evidence>
<dbReference type="Proteomes" id="UP000829291">
    <property type="component" value="Chromosome 7"/>
</dbReference>
<dbReference type="RefSeq" id="XP_015511843.2">
    <property type="nucleotide sequence ID" value="XM_015656357.2"/>
</dbReference>
<evidence type="ECO:0000313" key="2">
    <source>
        <dbReference type="RefSeq" id="XP_015511843.2"/>
    </source>
</evidence>
<sequence>MHAVVTSKLDSSKQTVKVKNTVETEKLKREFPKIFEAGIGTFTKGELILTLKEEARLKFLQPRKIPWALREKVARKLSRLEALKIIFPVEYSDWGSPVVPVLKSDGSVRLCGDFKVTLNKYLEIDHYRLPKVEEVLETLRRGELFTKLDPSEAYQQLPLAKDSKKLVVISTHLGLFQYNRYPMGYQPAQDHFRG</sequence>
<dbReference type="AlphaFoldDB" id="A0A6J0BDR5"/>
<dbReference type="Gene3D" id="3.10.10.10">
    <property type="entry name" value="HIV Type 1 Reverse Transcriptase, subunit A, domain 1"/>
    <property type="match status" value="1"/>
</dbReference>
<dbReference type="InParanoid" id="A0A6J0BDR5"/>
<dbReference type="InterPro" id="IPR050951">
    <property type="entry name" value="Retrovirus_Pol_polyprotein"/>
</dbReference>
<dbReference type="InterPro" id="IPR043502">
    <property type="entry name" value="DNA/RNA_pol_sf"/>
</dbReference>
<organism evidence="2">
    <name type="scientific">Neodiprion lecontei</name>
    <name type="common">Redheaded pine sawfly</name>
    <dbReference type="NCBI Taxonomy" id="441921"/>
    <lineage>
        <taxon>Eukaryota</taxon>
        <taxon>Metazoa</taxon>
        <taxon>Ecdysozoa</taxon>
        <taxon>Arthropoda</taxon>
        <taxon>Hexapoda</taxon>
        <taxon>Insecta</taxon>
        <taxon>Pterygota</taxon>
        <taxon>Neoptera</taxon>
        <taxon>Endopterygota</taxon>
        <taxon>Hymenoptera</taxon>
        <taxon>Tenthredinoidea</taxon>
        <taxon>Diprionidae</taxon>
        <taxon>Diprioninae</taxon>
        <taxon>Neodiprion</taxon>
    </lineage>
</organism>
<dbReference type="PANTHER" id="PTHR37984:SF5">
    <property type="entry name" value="PROTEIN NYNRIN-LIKE"/>
    <property type="match status" value="1"/>
</dbReference>
<dbReference type="KEGG" id="nlo:107218466"/>